<keyword evidence="2" id="KW-0645">Protease</keyword>
<dbReference type="EMBL" id="QMFB01000001">
    <property type="protein sequence ID" value="RAV23177.1"/>
    <property type="molecule type" value="Genomic_DNA"/>
</dbReference>
<dbReference type="AlphaFoldDB" id="A0A329N0M7"/>
<dbReference type="RefSeq" id="WP_113029288.1">
    <property type="nucleotide sequence ID" value="NZ_QMFB01000001.1"/>
</dbReference>
<dbReference type="SUPFAM" id="SSF50156">
    <property type="entry name" value="PDZ domain-like"/>
    <property type="match status" value="1"/>
</dbReference>
<feature type="signal peptide" evidence="5">
    <location>
        <begin position="1"/>
        <end position="23"/>
    </location>
</feature>
<name>A0A329N0M7_9BACL</name>
<keyword evidence="8" id="KW-1185">Reference proteome</keyword>
<dbReference type="GO" id="GO:0006508">
    <property type="term" value="P:proteolysis"/>
    <property type="evidence" value="ECO:0007669"/>
    <property type="project" value="UniProtKB-KW"/>
</dbReference>
<evidence type="ECO:0000256" key="4">
    <source>
        <dbReference type="ARBA" id="ARBA00022825"/>
    </source>
</evidence>
<evidence type="ECO:0000259" key="6">
    <source>
        <dbReference type="PROSITE" id="PS50106"/>
    </source>
</evidence>
<feature type="chain" id="PRO_5016467359" evidence="5">
    <location>
        <begin position="24"/>
        <end position="373"/>
    </location>
</feature>
<keyword evidence="3" id="KW-0378">Hydrolase</keyword>
<dbReference type="InterPro" id="IPR001940">
    <property type="entry name" value="Peptidase_S1C"/>
</dbReference>
<evidence type="ECO:0000313" key="7">
    <source>
        <dbReference type="EMBL" id="RAV23177.1"/>
    </source>
</evidence>
<gene>
    <name evidence="7" type="ORF">DQG23_03000</name>
</gene>
<protein>
    <submittedName>
        <fullName evidence="7">Trypsin</fullName>
    </submittedName>
</protein>
<comment type="caution">
    <text evidence="7">The sequence shown here is derived from an EMBL/GenBank/DDBJ whole genome shotgun (WGS) entry which is preliminary data.</text>
</comment>
<dbReference type="PRINTS" id="PR00834">
    <property type="entry name" value="PROTEASES2C"/>
</dbReference>
<dbReference type="InterPro" id="IPR001478">
    <property type="entry name" value="PDZ"/>
</dbReference>
<evidence type="ECO:0000256" key="3">
    <source>
        <dbReference type="ARBA" id="ARBA00022801"/>
    </source>
</evidence>
<organism evidence="7 8">
    <name type="scientific">Paenibacillus contaminans</name>
    <dbReference type="NCBI Taxonomy" id="450362"/>
    <lineage>
        <taxon>Bacteria</taxon>
        <taxon>Bacillati</taxon>
        <taxon>Bacillota</taxon>
        <taxon>Bacilli</taxon>
        <taxon>Bacillales</taxon>
        <taxon>Paenibacillaceae</taxon>
        <taxon>Paenibacillus</taxon>
    </lineage>
</organism>
<dbReference type="Gene3D" id="2.40.10.120">
    <property type="match status" value="1"/>
</dbReference>
<sequence>MSWRRTLMAVVLVLALVPNAALAASTENKVLDAKMIDGEVFVKASSVKAAFGGISGEYDDESESYTMTTKSPVTLAVEKTSPSVVAIIGKPKEASSNASKEDRYQLTHGTGVILKEDGWIVTNAHVVKDLKQIIVVTADGKQFAAKNPYLDEESDLALVKITAKGLPTASLAETADVEVGETVAAIGTPISFALRNSVAVGVVSGTNRSIQSMYRLLQTDAAINPGNSGGALVNLKGEVIGINSMKFAAVGVDNLGFAIPADTVRYVVDQFFTYGKVKRPSLGFVVEESWAAFIGLPTKEPIYVKRVESGSAAAAMGIKEGDVLYSIDNHSVTALVDLNELLKQYLPGQKVKIVMQSDGDLVQREITLEEHTK</sequence>
<dbReference type="GO" id="GO:0004252">
    <property type="term" value="F:serine-type endopeptidase activity"/>
    <property type="evidence" value="ECO:0007669"/>
    <property type="project" value="InterPro"/>
</dbReference>
<reference evidence="7 8" key="1">
    <citation type="journal article" date="2009" name="Int. J. Syst. Evol. Microbiol.">
        <title>Paenibacillus contaminans sp. nov., isolated from a contaminated laboratory plate.</title>
        <authorList>
            <person name="Chou J.H."/>
            <person name="Lee J.H."/>
            <person name="Lin M.C."/>
            <person name="Chang P.S."/>
            <person name="Arun A.B."/>
            <person name="Young C.C."/>
            <person name="Chen W.M."/>
        </authorList>
    </citation>
    <scope>NUCLEOTIDE SEQUENCE [LARGE SCALE GENOMIC DNA]</scope>
    <source>
        <strain evidence="7 8">CKOBP-6</strain>
    </source>
</reference>
<dbReference type="Pfam" id="PF13180">
    <property type="entry name" value="PDZ_2"/>
    <property type="match status" value="1"/>
</dbReference>
<keyword evidence="4" id="KW-0720">Serine protease</keyword>
<dbReference type="Gene3D" id="2.30.42.10">
    <property type="match status" value="1"/>
</dbReference>
<dbReference type="Proteomes" id="UP000250369">
    <property type="component" value="Unassembled WGS sequence"/>
</dbReference>
<comment type="similarity">
    <text evidence="1">Belongs to the peptidase S1C family.</text>
</comment>
<accession>A0A329N0M7</accession>
<dbReference type="InterPro" id="IPR009003">
    <property type="entry name" value="Peptidase_S1_PA"/>
</dbReference>
<keyword evidence="5" id="KW-0732">Signal</keyword>
<dbReference type="SUPFAM" id="SSF50494">
    <property type="entry name" value="Trypsin-like serine proteases"/>
    <property type="match status" value="1"/>
</dbReference>
<evidence type="ECO:0000256" key="1">
    <source>
        <dbReference type="ARBA" id="ARBA00010541"/>
    </source>
</evidence>
<dbReference type="SMART" id="SM00228">
    <property type="entry name" value="PDZ"/>
    <property type="match status" value="1"/>
</dbReference>
<dbReference type="InterPro" id="IPR036034">
    <property type="entry name" value="PDZ_sf"/>
</dbReference>
<dbReference type="PANTHER" id="PTHR22939">
    <property type="entry name" value="SERINE PROTEASE FAMILY S1C HTRA-RELATED"/>
    <property type="match status" value="1"/>
</dbReference>
<evidence type="ECO:0000313" key="8">
    <source>
        <dbReference type="Proteomes" id="UP000250369"/>
    </source>
</evidence>
<dbReference type="OrthoDB" id="9758917at2"/>
<evidence type="ECO:0000256" key="2">
    <source>
        <dbReference type="ARBA" id="ARBA00022670"/>
    </source>
</evidence>
<proteinExistence type="inferred from homology"/>
<evidence type="ECO:0000256" key="5">
    <source>
        <dbReference type="SAM" id="SignalP"/>
    </source>
</evidence>
<feature type="domain" description="PDZ" evidence="6">
    <location>
        <begin position="271"/>
        <end position="335"/>
    </location>
</feature>
<dbReference type="Pfam" id="PF13365">
    <property type="entry name" value="Trypsin_2"/>
    <property type="match status" value="1"/>
</dbReference>
<dbReference type="PROSITE" id="PS50106">
    <property type="entry name" value="PDZ"/>
    <property type="match status" value="1"/>
</dbReference>
<dbReference type="PANTHER" id="PTHR22939:SF129">
    <property type="entry name" value="SERINE PROTEASE HTRA2, MITOCHONDRIAL"/>
    <property type="match status" value="1"/>
</dbReference>